<sequence length="573" mass="64134">MQGKLYLCATPIGNLEDITLRVLRTLKEVDMIAAEDTRNSIKLLNHFEIKTPMTSYHEYNKIDKAYYLIEQMKEGKNVALITDAGTPGISDPGEDLVRLCYEAGIEVTSLPGAAACITALTLSGLSTRRFCFEAFLPSDKKEKQAVLEELKTEMRTIILYEAPHRLVRTLEELLETLGDRRATICRELTKKHETAFTTTLAEALEHFRQTEPKGECVIVIEGKSRQAVEQEAREKWEELSVEEHMEHYLSQGIDKKEAMKKVAKDRGVPKRVIYQALLTMTLLLLGVGCGKAAKTVADDPYLGVAQVLQPVAEGTDVLSEGSFTLDISDTSQGYTVASYQGDMEKVNIQLTGPDGIVYKYFVTEEDGETVLPLTGGDGTYALEVYENIADDQYSALLNESFEVSLESEFLPFLYPNQYVNFNENSEAVKLAAELAGDTKDDLTVLQNIYNYVTSNITYDYDKAANVPYGYLPDIDDTLKTKTGICFDYAALMCAMLRCRGIPAKLDIGYTNDGLYHAWISTYLKDKGWVDNIVEFNGDTWQLLDPTMTAASSTEAEKKQVAKNSEKYMVQYVR</sequence>
<dbReference type="Gene3D" id="3.10.620.30">
    <property type="match status" value="1"/>
</dbReference>
<dbReference type="InterPro" id="IPR002931">
    <property type="entry name" value="Transglutaminase-like"/>
</dbReference>
<evidence type="ECO:0000256" key="2">
    <source>
        <dbReference type="ARBA" id="ARBA00022552"/>
    </source>
</evidence>
<keyword evidence="2 6" id="KW-0698">rRNA processing</keyword>
<keyword evidence="3 6" id="KW-0489">Methyltransferase</keyword>
<evidence type="ECO:0000256" key="3">
    <source>
        <dbReference type="ARBA" id="ARBA00022603"/>
    </source>
</evidence>
<dbReference type="Proteomes" id="UP000657421">
    <property type="component" value="Unassembled WGS sequence"/>
</dbReference>
<organism evidence="8 9">
    <name type="scientific">Jingyaoa shaoxingensis</name>
    <dbReference type="NCBI Taxonomy" id="2763671"/>
    <lineage>
        <taxon>Bacteria</taxon>
        <taxon>Bacillati</taxon>
        <taxon>Bacillota</taxon>
        <taxon>Clostridia</taxon>
        <taxon>Lachnospirales</taxon>
        <taxon>Lachnospiraceae</taxon>
        <taxon>Jingyaoa</taxon>
    </lineage>
</organism>
<dbReference type="PANTHER" id="PTHR46111">
    <property type="entry name" value="RIBOSOMAL RNA SMALL SUBUNIT METHYLTRANSFERASE I"/>
    <property type="match status" value="1"/>
</dbReference>
<dbReference type="InterPro" id="IPR014777">
    <property type="entry name" value="4pyrrole_Mease_sub1"/>
</dbReference>
<evidence type="ECO:0000256" key="5">
    <source>
        <dbReference type="ARBA" id="ARBA00022691"/>
    </source>
</evidence>
<reference evidence="8 9" key="1">
    <citation type="submission" date="2020-08" db="EMBL/GenBank/DDBJ databases">
        <title>Genome public.</title>
        <authorList>
            <person name="Liu C."/>
            <person name="Sun Q."/>
        </authorList>
    </citation>
    <scope>NUCLEOTIDE SEQUENCE [LARGE SCALE GENOMIC DNA]</scope>
    <source>
        <strain evidence="8 9">NSJ-46</strain>
    </source>
</reference>
<dbReference type="NCBIfam" id="TIGR00096">
    <property type="entry name" value="16S rRNA (cytidine(1402)-2'-O)-methyltransferase"/>
    <property type="match status" value="1"/>
</dbReference>
<comment type="subcellular location">
    <subcellularLocation>
        <location evidence="6">Cytoplasm</location>
    </subcellularLocation>
</comment>
<dbReference type="EMBL" id="JACRSZ010000005">
    <property type="protein sequence ID" value="MBC8572780.1"/>
    <property type="molecule type" value="Genomic_DNA"/>
</dbReference>
<dbReference type="GO" id="GO:0032259">
    <property type="term" value="P:methylation"/>
    <property type="evidence" value="ECO:0007669"/>
    <property type="project" value="UniProtKB-KW"/>
</dbReference>
<dbReference type="SMART" id="SM00460">
    <property type="entry name" value="TGc"/>
    <property type="match status" value="1"/>
</dbReference>
<dbReference type="EC" id="2.1.1.198" evidence="6"/>
<comment type="function">
    <text evidence="6">Catalyzes the 2'-O-methylation of the ribose of cytidine 1402 (C1402) in 16S rRNA.</text>
</comment>
<comment type="caution">
    <text evidence="8">The sequence shown here is derived from an EMBL/GenBank/DDBJ whole genome shotgun (WGS) entry which is preliminary data.</text>
</comment>
<protein>
    <recommendedName>
        <fullName evidence="6">Ribosomal RNA small subunit methyltransferase I</fullName>
        <ecNumber evidence="6">2.1.1.198</ecNumber>
    </recommendedName>
    <alternativeName>
        <fullName evidence="6">16S rRNA 2'-O-ribose C1402 methyltransferase</fullName>
    </alternativeName>
    <alternativeName>
        <fullName evidence="6">rRNA (cytidine-2'-O-)-methyltransferase RsmI</fullName>
    </alternativeName>
</protein>
<dbReference type="CDD" id="cd11648">
    <property type="entry name" value="RsmI"/>
    <property type="match status" value="1"/>
</dbReference>
<accession>A0ABR7N8P9</accession>
<dbReference type="InterPro" id="IPR000878">
    <property type="entry name" value="4pyrrol_Mease"/>
</dbReference>
<evidence type="ECO:0000256" key="6">
    <source>
        <dbReference type="HAMAP-Rule" id="MF_01877"/>
    </source>
</evidence>
<dbReference type="GO" id="GO:0008168">
    <property type="term" value="F:methyltransferase activity"/>
    <property type="evidence" value="ECO:0007669"/>
    <property type="project" value="UniProtKB-KW"/>
</dbReference>
<evidence type="ECO:0000313" key="9">
    <source>
        <dbReference type="Proteomes" id="UP000657421"/>
    </source>
</evidence>
<name>A0ABR7N8P9_9FIRM</name>
<feature type="domain" description="Transglutaminase-like" evidence="7">
    <location>
        <begin position="477"/>
        <end position="537"/>
    </location>
</feature>
<dbReference type="Gene3D" id="3.40.1010.10">
    <property type="entry name" value="Cobalt-precorrin-4 Transmethylase, Domain 1"/>
    <property type="match status" value="1"/>
</dbReference>
<keyword evidence="4 6" id="KW-0808">Transferase</keyword>
<evidence type="ECO:0000259" key="7">
    <source>
        <dbReference type="SMART" id="SM00460"/>
    </source>
</evidence>
<evidence type="ECO:0000313" key="8">
    <source>
        <dbReference type="EMBL" id="MBC8572780.1"/>
    </source>
</evidence>
<dbReference type="SUPFAM" id="SSF53790">
    <property type="entry name" value="Tetrapyrrole methylase"/>
    <property type="match status" value="1"/>
</dbReference>
<dbReference type="InterPro" id="IPR014776">
    <property type="entry name" value="4pyrrole_Mease_sub2"/>
</dbReference>
<comment type="catalytic activity">
    <reaction evidence="6">
        <text>cytidine(1402) in 16S rRNA + S-adenosyl-L-methionine = 2'-O-methylcytidine(1402) in 16S rRNA + S-adenosyl-L-homocysteine + H(+)</text>
        <dbReference type="Rhea" id="RHEA:42924"/>
        <dbReference type="Rhea" id="RHEA-COMP:10285"/>
        <dbReference type="Rhea" id="RHEA-COMP:10286"/>
        <dbReference type="ChEBI" id="CHEBI:15378"/>
        <dbReference type="ChEBI" id="CHEBI:57856"/>
        <dbReference type="ChEBI" id="CHEBI:59789"/>
        <dbReference type="ChEBI" id="CHEBI:74495"/>
        <dbReference type="ChEBI" id="CHEBI:82748"/>
        <dbReference type="EC" id="2.1.1.198"/>
    </reaction>
</comment>
<dbReference type="SUPFAM" id="SSF54001">
    <property type="entry name" value="Cysteine proteinases"/>
    <property type="match status" value="1"/>
</dbReference>
<dbReference type="InterPro" id="IPR008189">
    <property type="entry name" value="rRNA_ssu_MeTfrase_I"/>
</dbReference>
<evidence type="ECO:0000256" key="1">
    <source>
        <dbReference type="ARBA" id="ARBA00022490"/>
    </source>
</evidence>
<dbReference type="PANTHER" id="PTHR46111:SF1">
    <property type="entry name" value="RIBOSOMAL RNA SMALL SUBUNIT METHYLTRANSFERASE I"/>
    <property type="match status" value="1"/>
</dbReference>
<gene>
    <name evidence="6 8" type="primary">rsmI</name>
    <name evidence="8" type="ORF">H8716_06725</name>
</gene>
<keyword evidence="5 6" id="KW-0949">S-adenosyl-L-methionine</keyword>
<comment type="similarity">
    <text evidence="6">Belongs to the methyltransferase superfamily. RsmI family.</text>
</comment>
<evidence type="ECO:0000256" key="4">
    <source>
        <dbReference type="ARBA" id="ARBA00022679"/>
    </source>
</evidence>
<dbReference type="Gene3D" id="3.30.950.10">
    <property type="entry name" value="Methyltransferase, Cobalt-precorrin-4 Transmethylase, Domain 2"/>
    <property type="match status" value="1"/>
</dbReference>
<keyword evidence="1 6" id="KW-0963">Cytoplasm</keyword>
<dbReference type="Pfam" id="PF00590">
    <property type="entry name" value="TP_methylase"/>
    <property type="match status" value="1"/>
</dbReference>
<dbReference type="InterPro" id="IPR038765">
    <property type="entry name" value="Papain-like_cys_pep_sf"/>
</dbReference>
<keyword evidence="9" id="KW-1185">Reference proteome</keyword>
<proteinExistence type="inferred from homology"/>
<dbReference type="InterPro" id="IPR035996">
    <property type="entry name" value="4pyrrol_Methylase_sf"/>
</dbReference>
<dbReference type="HAMAP" id="MF_01877">
    <property type="entry name" value="16SrRNA_methyltr_I"/>
    <property type="match status" value="1"/>
</dbReference>
<dbReference type="Pfam" id="PF01841">
    <property type="entry name" value="Transglut_core"/>
    <property type="match status" value="1"/>
</dbReference>